<gene>
    <name evidence="3" type="ORF">BG006_001083</name>
</gene>
<accession>A0A9P5STE8</accession>
<reference evidence="3" key="1">
    <citation type="journal article" date="2020" name="Fungal Divers.">
        <title>Resolving the Mortierellaceae phylogeny through synthesis of multi-gene phylogenetics and phylogenomics.</title>
        <authorList>
            <person name="Vandepol N."/>
            <person name="Liber J."/>
            <person name="Desiro A."/>
            <person name="Na H."/>
            <person name="Kennedy M."/>
            <person name="Barry K."/>
            <person name="Grigoriev I.V."/>
            <person name="Miller A.N."/>
            <person name="O'Donnell K."/>
            <person name="Stajich J.E."/>
            <person name="Bonito G."/>
        </authorList>
    </citation>
    <scope>NUCLEOTIDE SEQUENCE</scope>
    <source>
        <strain evidence="3">NVP1</strain>
    </source>
</reference>
<feature type="compositionally biased region" description="Low complexity" evidence="1">
    <location>
        <begin position="208"/>
        <end position="227"/>
    </location>
</feature>
<feature type="region of interest" description="Disordered" evidence="1">
    <location>
        <begin position="202"/>
        <end position="238"/>
    </location>
</feature>
<dbReference type="Proteomes" id="UP000696485">
    <property type="component" value="Unassembled WGS sequence"/>
</dbReference>
<proteinExistence type="predicted"/>
<protein>
    <submittedName>
        <fullName evidence="3">Uncharacterized protein</fullName>
    </submittedName>
</protein>
<sequence length="353" mass="39117">MPTTSPSTTKGKHKGDQETNEQVDIMSDICVSTSPPTPSATAETPPPTQPKVSYIRNRDLTDLRKSPNPATRQTVVHIFRRILVLELFVLFVILLSITLRGHFSFDRMRKDVRSWMNILHVTALTDFFRVIGSVLSNSTPVRQGDHDDDDSFEPTGNLVADEIKRRGWALFPARQAPKRIPQEQGPIVDPTTVLSNYGAVASEPCPDPSSLSSASSTSTPETLPSETDSLHPVPPEPPKPTLLSVGKLAYNDKPVLLLVPGRYIIMLFVILYFVGFDIDRRHDCLQKLPDCIPANDDNPPWLVAIIVMDVFIELVYAVESVVLYRAGKQIRRLLEDMAAAKEAQVNADADVSV</sequence>
<evidence type="ECO:0000256" key="2">
    <source>
        <dbReference type="SAM" id="Phobius"/>
    </source>
</evidence>
<evidence type="ECO:0000313" key="4">
    <source>
        <dbReference type="Proteomes" id="UP000696485"/>
    </source>
</evidence>
<keyword evidence="4" id="KW-1185">Reference proteome</keyword>
<evidence type="ECO:0000313" key="3">
    <source>
        <dbReference type="EMBL" id="KAF9334996.1"/>
    </source>
</evidence>
<name>A0A9P5STE8_9FUNG</name>
<comment type="caution">
    <text evidence="3">The sequence shown here is derived from an EMBL/GenBank/DDBJ whole genome shotgun (WGS) entry which is preliminary data.</text>
</comment>
<keyword evidence="2" id="KW-0812">Transmembrane</keyword>
<dbReference type="AlphaFoldDB" id="A0A9P5STE8"/>
<feature type="region of interest" description="Disordered" evidence="1">
    <location>
        <begin position="1"/>
        <end position="53"/>
    </location>
</feature>
<feature type="transmembrane region" description="Helical" evidence="2">
    <location>
        <begin position="255"/>
        <end position="275"/>
    </location>
</feature>
<organism evidence="3 4">
    <name type="scientific">Podila minutissima</name>
    <dbReference type="NCBI Taxonomy" id="64525"/>
    <lineage>
        <taxon>Eukaryota</taxon>
        <taxon>Fungi</taxon>
        <taxon>Fungi incertae sedis</taxon>
        <taxon>Mucoromycota</taxon>
        <taxon>Mortierellomycotina</taxon>
        <taxon>Mortierellomycetes</taxon>
        <taxon>Mortierellales</taxon>
        <taxon>Mortierellaceae</taxon>
        <taxon>Podila</taxon>
    </lineage>
</organism>
<evidence type="ECO:0000256" key="1">
    <source>
        <dbReference type="SAM" id="MobiDB-lite"/>
    </source>
</evidence>
<dbReference type="EMBL" id="JAAAUY010000120">
    <property type="protein sequence ID" value="KAF9334996.1"/>
    <property type="molecule type" value="Genomic_DNA"/>
</dbReference>
<keyword evidence="2" id="KW-1133">Transmembrane helix</keyword>
<feature type="transmembrane region" description="Helical" evidence="2">
    <location>
        <begin position="301"/>
        <end position="324"/>
    </location>
</feature>
<keyword evidence="2" id="KW-0472">Membrane</keyword>
<feature type="transmembrane region" description="Helical" evidence="2">
    <location>
        <begin position="78"/>
        <end position="99"/>
    </location>
</feature>